<proteinExistence type="predicted"/>
<name>A0ABX1GIJ0_9GAMM</name>
<dbReference type="PROSITE" id="PS51787">
    <property type="entry name" value="LON_N"/>
    <property type="match status" value="1"/>
</dbReference>
<dbReference type="GO" id="GO:0006508">
    <property type="term" value="P:proteolysis"/>
    <property type="evidence" value="ECO:0007669"/>
    <property type="project" value="UniProtKB-KW"/>
</dbReference>
<sequence length="202" mass="22279">MSESVQQEYPLFPLGSVLFPGGRLALRIFERRYLDLIRDCMRQQSSFGIVLLAPGESEVDHPGQQAPQLSAMGCEARVVDWDQLPDGLLGITVEGGRRFQVLASRRADSGLHLGEVQWCEEVEDIPLPADCASMESLLRQLTSHPHVERLGLSAEVNGAGELVNRLAQLLPLPASDTYPLLAIDSPLDRLDALHDLLEQFES</sequence>
<dbReference type="InterPro" id="IPR015947">
    <property type="entry name" value="PUA-like_sf"/>
</dbReference>
<dbReference type="SMART" id="SM00464">
    <property type="entry name" value="LON"/>
    <property type="match status" value="1"/>
</dbReference>
<feature type="domain" description="Lon N-terminal" evidence="1">
    <location>
        <begin position="6"/>
        <end position="201"/>
    </location>
</feature>
<dbReference type="Gene3D" id="2.30.130.40">
    <property type="entry name" value="LON domain-like"/>
    <property type="match status" value="1"/>
</dbReference>
<evidence type="ECO:0000313" key="3">
    <source>
        <dbReference type="Proteomes" id="UP000765845"/>
    </source>
</evidence>
<dbReference type="GO" id="GO:0008233">
    <property type="term" value="F:peptidase activity"/>
    <property type="evidence" value="ECO:0007669"/>
    <property type="project" value="UniProtKB-KW"/>
</dbReference>
<keyword evidence="3" id="KW-1185">Reference proteome</keyword>
<reference evidence="2 3" key="1">
    <citation type="submission" date="2020-04" db="EMBL/GenBank/DDBJ databases">
        <authorList>
            <person name="Yoon J."/>
        </authorList>
    </citation>
    <scope>NUCLEOTIDE SEQUENCE [LARGE SCALE GENOMIC DNA]</scope>
    <source>
        <strain evidence="2 3">KMU-166</strain>
    </source>
</reference>
<protein>
    <submittedName>
        <fullName evidence="2">ATP-dependent protease</fullName>
    </submittedName>
</protein>
<dbReference type="Proteomes" id="UP000765845">
    <property type="component" value="Unassembled WGS sequence"/>
</dbReference>
<dbReference type="EMBL" id="JAAWWK010000006">
    <property type="protein sequence ID" value="NKI18981.1"/>
    <property type="molecule type" value="Genomic_DNA"/>
</dbReference>
<dbReference type="InterPro" id="IPR003111">
    <property type="entry name" value="Lon_prtase_N"/>
</dbReference>
<accession>A0ABX1GIJ0</accession>
<dbReference type="Pfam" id="PF02190">
    <property type="entry name" value="LON_substr_bdg"/>
    <property type="match status" value="1"/>
</dbReference>
<organism evidence="2 3">
    <name type="scientific">Spongiibacter thalassae</name>
    <dbReference type="NCBI Taxonomy" id="2721624"/>
    <lineage>
        <taxon>Bacteria</taxon>
        <taxon>Pseudomonadati</taxon>
        <taxon>Pseudomonadota</taxon>
        <taxon>Gammaproteobacteria</taxon>
        <taxon>Cellvibrionales</taxon>
        <taxon>Spongiibacteraceae</taxon>
        <taxon>Spongiibacter</taxon>
    </lineage>
</organism>
<dbReference type="InterPro" id="IPR046336">
    <property type="entry name" value="Lon_prtase_N_sf"/>
</dbReference>
<dbReference type="Gene3D" id="1.10.4060.10">
    <property type="entry name" value="BPP1347 like domain"/>
    <property type="match status" value="1"/>
</dbReference>
<evidence type="ECO:0000259" key="1">
    <source>
        <dbReference type="PROSITE" id="PS51787"/>
    </source>
</evidence>
<evidence type="ECO:0000313" key="2">
    <source>
        <dbReference type="EMBL" id="NKI18981.1"/>
    </source>
</evidence>
<dbReference type="SUPFAM" id="SSF88697">
    <property type="entry name" value="PUA domain-like"/>
    <property type="match status" value="1"/>
</dbReference>
<dbReference type="PANTHER" id="PTHR46732:SF8">
    <property type="entry name" value="ATP-DEPENDENT PROTEASE LA (LON) DOMAIN PROTEIN"/>
    <property type="match status" value="1"/>
</dbReference>
<keyword evidence="2" id="KW-0378">Hydrolase</keyword>
<comment type="caution">
    <text evidence="2">The sequence shown here is derived from an EMBL/GenBank/DDBJ whole genome shotgun (WGS) entry which is preliminary data.</text>
</comment>
<dbReference type="RefSeq" id="WP_168451491.1">
    <property type="nucleotide sequence ID" value="NZ_JAAWWK010000006.1"/>
</dbReference>
<keyword evidence="2" id="KW-0645">Protease</keyword>
<gene>
    <name evidence="2" type="ORF">HCU74_16355</name>
</gene>
<dbReference type="PANTHER" id="PTHR46732">
    <property type="entry name" value="ATP-DEPENDENT PROTEASE LA (LON) DOMAIN PROTEIN"/>
    <property type="match status" value="1"/>
</dbReference>